<protein>
    <submittedName>
        <fullName evidence="1">Uncharacterized protein</fullName>
    </submittedName>
</protein>
<dbReference type="AlphaFoldDB" id="A0A3M7D6M3"/>
<evidence type="ECO:0000313" key="2">
    <source>
        <dbReference type="Proteomes" id="UP000269539"/>
    </source>
</evidence>
<gene>
    <name evidence="1" type="ORF">D0864_13168</name>
</gene>
<sequence length="248" mass="27379">MSTPSFPSRIEFLSKGLAAVTATTLAGLVAEDRDCAICTEELTDEDAVQLPSRAPLVFRAARTAGLPMGQPTQLNFFGIETFSESAMARALTAAAQYLVFSPEPERAQRTGPATLNWITLQEPFITMGNLLPSLGAHQDRPYSQQQQEIWVALLVHLWAILTRSDGDHYDAMTLPLELRSRLRLSLTPSNVNADVLAFFDDGSDFGRDLNTMLSFLAHISSQFRMLQEAAEQVTAQEARVRSRQCSVM</sequence>
<proteinExistence type="predicted"/>
<reference evidence="1 2" key="1">
    <citation type="journal article" date="2018" name="BMC Genomics">
        <title>Genomic evidence for intraspecific hybridization in a clonal and extremely halotolerant yeast.</title>
        <authorList>
            <person name="Gostincar C."/>
            <person name="Stajich J.E."/>
            <person name="Zupancic J."/>
            <person name="Zalar P."/>
            <person name="Gunde-Cimerman N."/>
        </authorList>
    </citation>
    <scope>NUCLEOTIDE SEQUENCE [LARGE SCALE GENOMIC DNA]</scope>
    <source>
        <strain evidence="1 2">EXF-10513</strain>
    </source>
</reference>
<evidence type="ECO:0000313" key="1">
    <source>
        <dbReference type="EMBL" id="RMY59890.1"/>
    </source>
</evidence>
<organism evidence="1 2">
    <name type="scientific">Hortaea werneckii</name>
    <name type="common">Black yeast</name>
    <name type="synonym">Cladosporium werneckii</name>
    <dbReference type="NCBI Taxonomy" id="91943"/>
    <lineage>
        <taxon>Eukaryota</taxon>
        <taxon>Fungi</taxon>
        <taxon>Dikarya</taxon>
        <taxon>Ascomycota</taxon>
        <taxon>Pezizomycotina</taxon>
        <taxon>Dothideomycetes</taxon>
        <taxon>Dothideomycetidae</taxon>
        <taxon>Mycosphaerellales</taxon>
        <taxon>Teratosphaeriaceae</taxon>
        <taxon>Hortaea</taxon>
    </lineage>
</organism>
<name>A0A3M7D6M3_HORWE</name>
<accession>A0A3M7D6M3</accession>
<comment type="caution">
    <text evidence="1">The sequence shown here is derived from an EMBL/GenBank/DDBJ whole genome shotgun (WGS) entry which is preliminary data.</text>
</comment>
<dbReference type="Proteomes" id="UP000269539">
    <property type="component" value="Unassembled WGS sequence"/>
</dbReference>
<dbReference type="EMBL" id="QWIO01002220">
    <property type="protein sequence ID" value="RMY59890.1"/>
    <property type="molecule type" value="Genomic_DNA"/>
</dbReference>